<sequence length="64" mass="6945">QHVCYAMPNIPWGECFVGSSPGVPLVEAMRVPGISVPKKGYLIPSDAPGFGIEVKKEWIEDGFL</sequence>
<name>X1TD85_9ZZZZ</name>
<accession>X1TD85</accession>
<protein>
    <recommendedName>
        <fullName evidence="2">Enolase C-terminal domain-containing protein</fullName>
    </recommendedName>
</protein>
<feature type="non-terminal residue" evidence="1">
    <location>
        <position position="1"/>
    </location>
</feature>
<evidence type="ECO:0000313" key="1">
    <source>
        <dbReference type="EMBL" id="GAJ03229.1"/>
    </source>
</evidence>
<dbReference type="SUPFAM" id="SSF51604">
    <property type="entry name" value="Enolase C-terminal domain-like"/>
    <property type="match status" value="1"/>
</dbReference>
<dbReference type="EMBL" id="BARW01034060">
    <property type="protein sequence ID" value="GAJ03229.1"/>
    <property type="molecule type" value="Genomic_DNA"/>
</dbReference>
<organism evidence="1">
    <name type="scientific">marine sediment metagenome</name>
    <dbReference type="NCBI Taxonomy" id="412755"/>
    <lineage>
        <taxon>unclassified sequences</taxon>
        <taxon>metagenomes</taxon>
        <taxon>ecological metagenomes</taxon>
    </lineage>
</organism>
<dbReference type="AlphaFoldDB" id="X1TD85"/>
<reference evidence="1" key="1">
    <citation type="journal article" date="2014" name="Front. Microbiol.">
        <title>High frequency of phylogenetically diverse reductive dehalogenase-homologous genes in deep subseafloor sedimentary metagenomes.</title>
        <authorList>
            <person name="Kawai M."/>
            <person name="Futagami T."/>
            <person name="Toyoda A."/>
            <person name="Takaki Y."/>
            <person name="Nishi S."/>
            <person name="Hori S."/>
            <person name="Arai W."/>
            <person name="Tsubouchi T."/>
            <person name="Morono Y."/>
            <person name="Uchiyama I."/>
            <person name="Ito T."/>
            <person name="Fujiyama A."/>
            <person name="Inagaki F."/>
            <person name="Takami H."/>
        </authorList>
    </citation>
    <scope>NUCLEOTIDE SEQUENCE</scope>
    <source>
        <strain evidence="1">Expedition CK06-06</strain>
    </source>
</reference>
<dbReference type="Gene3D" id="3.20.20.120">
    <property type="entry name" value="Enolase-like C-terminal domain"/>
    <property type="match status" value="1"/>
</dbReference>
<comment type="caution">
    <text evidence="1">The sequence shown here is derived from an EMBL/GenBank/DDBJ whole genome shotgun (WGS) entry which is preliminary data.</text>
</comment>
<gene>
    <name evidence="1" type="ORF">S12H4_53490</name>
</gene>
<dbReference type="InterPro" id="IPR036849">
    <property type="entry name" value="Enolase-like_C_sf"/>
</dbReference>
<evidence type="ECO:0008006" key="2">
    <source>
        <dbReference type="Google" id="ProtNLM"/>
    </source>
</evidence>
<proteinExistence type="predicted"/>